<dbReference type="SUPFAM" id="SSF53850">
    <property type="entry name" value="Periplasmic binding protein-like II"/>
    <property type="match status" value="1"/>
</dbReference>
<dbReference type="InterPro" id="IPR050490">
    <property type="entry name" value="Bact_solute-bd_prot1"/>
</dbReference>
<dbReference type="RefSeq" id="WP_220230532.1">
    <property type="nucleotide sequence ID" value="NZ_JAICBX010000004.1"/>
</dbReference>
<dbReference type="AlphaFoldDB" id="A0AAE3D1L9"/>
<comment type="subcellular location">
    <subcellularLocation>
        <location evidence="1">Periplasm</location>
    </subcellularLocation>
</comment>
<accession>A0AAE3D1L9</accession>
<dbReference type="EMBL" id="JAICBX010000004">
    <property type="protein sequence ID" value="MBW8639830.1"/>
    <property type="molecule type" value="Genomic_DNA"/>
</dbReference>
<evidence type="ECO:0000256" key="1">
    <source>
        <dbReference type="ARBA" id="ARBA00004418"/>
    </source>
</evidence>
<proteinExistence type="inferred from homology"/>
<evidence type="ECO:0000256" key="3">
    <source>
        <dbReference type="ARBA" id="ARBA00022764"/>
    </source>
</evidence>
<dbReference type="Pfam" id="PF01547">
    <property type="entry name" value="SBP_bac_1"/>
    <property type="match status" value="1"/>
</dbReference>
<organism evidence="4 5">
    <name type="scientific">Flavimaribacter sediminis</name>
    <dbReference type="NCBI Taxonomy" id="2865987"/>
    <lineage>
        <taxon>Bacteria</taxon>
        <taxon>Pseudomonadati</taxon>
        <taxon>Pseudomonadota</taxon>
        <taxon>Alphaproteobacteria</taxon>
        <taxon>Hyphomicrobiales</taxon>
        <taxon>Rhizobiaceae</taxon>
        <taxon>Flavimaribacter</taxon>
    </lineage>
</organism>
<keyword evidence="3" id="KW-0574">Periplasm</keyword>
<evidence type="ECO:0000313" key="4">
    <source>
        <dbReference type="EMBL" id="MBW8639830.1"/>
    </source>
</evidence>
<dbReference type="PROSITE" id="PS51318">
    <property type="entry name" value="TAT"/>
    <property type="match status" value="1"/>
</dbReference>
<dbReference type="InterPro" id="IPR006311">
    <property type="entry name" value="TAT_signal"/>
</dbReference>
<gene>
    <name evidence="4" type="ORF">K1W69_21730</name>
</gene>
<protein>
    <submittedName>
        <fullName evidence="4">Extracellular solute-binding protein</fullName>
    </submittedName>
</protein>
<name>A0AAE3D1L9_9HYPH</name>
<sequence>MTKKTELPGVFRQLKTSRRSVLRSSAYLGLGLAAPSIISRAAWAQDAKKITFVSEESNPKAQAVYDKINADFEAETGISVTMEYPGFENIAQRVATLIASGTPAELVWYGAGSAMEVALQGQLADVSDLVTDLGIPDNLRLVVDGADRSVATSQQFVYGWYRSDLYDEAGLDPYADWDSYLAVSEKLNNPPAMYGNIVPSAQSGASHLLMETMMQKNDAHWFKMGDDGEYEVYLDQGDNMGKVVETLEFLNKAHKFAPEGSNYSWGDLMSQYFTGRVANSYYVGARLLEQTMSNAPDLAPLTKPISLPAKATDNYYLSVQGFHVGKGSNEDGAKQYVKFFMNHPAYIEWLHSVPLHIIPAKQEVLNSEAYMDNDVIQQRMDVLEFLDSIWGKGRAPYYWDGDKLNKYVGLYQNDSLGGWMLAAMNIGGQDAESVVKEAADKIREKMSDL</sequence>
<dbReference type="PANTHER" id="PTHR43649">
    <property type="entry name" value="ARABINOSE-BINDING PROTEIN-RELATED"/>
    <property type="match status" value="1"/>
</dbReference>
<reference evidence="4" key="1">
    <citation type="submission" date="2021-08" db="EMBL/GenBank/DDBJ databases">
        <title>Hoeflea bacterium WL0058 sp. nov., isolated from the sediment.</title>
        <authorList>
            <person name="Wang L."/>
            <person name="Zhang D."/>
        </authorList>
    </citation>
    <scope>NUCLEOTIDE SEQUENCE</scope>
    <source>
        <strain evidence="4">WL0058</strain>
    </source>
</reference>
<keyword evidence="5" id="KW-1185">Reference proteome</keyword>
<dbReference type="Gene3D" id="3.40.190.10">
    <property type="entry name" value="Periplasmic binding protein-like II"/>
    <property type="match status" value="1"/>
</dbReference>
<dbReference type="GO" id="GO:0042597">
    <property type="term" value="C:periplasmic space"/>
    <property type="evidence" value="ECO:0007669"/>
    <property type="project" value="UniProtKB-SubCell"/>
</dbReference>
<dbReference type="Proteomes" id="UP001196509">
    <property type="component" value="Unassembled WGS sequence"/>
</dbReference>
<comment type="caution">
    <text evidence="4">The sequence shown here is derived from an EMBL/GenBank/DDBJ whole genome shotgun (WGS) entry which is preliminary data.</text>
</comment>
<evidence type="ECO:0000256" key="2">
    <source>
        <dbReference type="ARBA" id="ARBA00008520"/>
    </source>
</evidence>
<comment type="similarity">
    <text evidence="2">Belongs to the bacterial solute-binding protein 1 family.</text>
</comment>
<dbReference type="PANTHER" id="PTHR43649:SF12">
    <property type="entry name" value="DIACETYLCHITOBIOSE BINDING PROTEIN DASA"/>
    <property type="match status" value="1"/>
</dbReference>
<evidence type="ECO:0000313" key="5">
    <source>
        <dbReference type="Proteomes" id="UP001196509"/>
    </source>
</evidence>
<dbReference type="InterPro" id="IPR006059">
    <property type="entry name" value="SBP"/>
</dbReference>